<evidence type="ECO:0000313" key="3">
    <source>
        <dbReference type="Proteomes" id="UP001156627"/>
    </source>
</evidence>
<dbReference type="SUPFAM" id="SSF53649">
    <property type="entry name" value="Alkaline phosphatase-like"/>
    <property type="match status" value="1"/>
</dbReference>
<dbReference type="InterPro" id="IPR017850">
    <property type="entry name" value="Alkaline_phosphatase_core_sf"/>
</dbReference>
<keyword evidence="3" id="KW-1185">Reference proteome</keyword>
<evidence type="ECO:0000256" key="1">
    <source>
        <dbReference type="SAM" id="SignalP"/>
    </source>
</evidence>
<evidence type="ECO:0000313" key="2">
    <source>
        <dbReference type="EMBL" id="GLQ87494.1"/>
    </source>
</evidence>
<gene>
    <name evidence="2" type="ORF">GCM10007898_10600</name>
</gene>
<comment type="caution">
    <text evidence="2">The sequence shown here is derived from an EMBL/GenBank/DDBJ whole genome shotgun (WGS) entry which is preliminary data.</text>
</comment>
<keyword evidence="1" id="KW-0732">Signal</keyword>
<name>A0ABQ5X7A8_9GAMM</name>
<dbReference type="EMBL" id="BSOA01000006">
    <property type="protein sequence ID" value="GLQ87494.1"/>
    <property type="molecule type" value="Genomic_DNA"/>
</dbReference>
<dbReference type="PANTHER" id="PTHR10151:SF120">
    <property type="entry name" value="BIS(5'-ADENOSYL)-TRIPHOSPHATASE"/>
    <property type="match status" value="1"/>
</dbReference>
<dbReference type="Gene3D" id="3.40.720.10">
    <property type="entry name" value="Alkaline Phosphatase, subunit A"/>
    <property type="match status" value="1"/>
</dbReference>
<organism evidence="2 3">
    <name type="scientific">Dyella flagellata</name>
    <dbReference type="NCBI Taxonomy" id="1867833"/>
    <lineage>
        <taxon>Bacteria</taxon>
        <taxon>Pseudomonadati</taxon>
        <taxon>Pseudomonadota</taxon>
        <taxon>Gammaproteobacteria</taxon>
        <taxon>Lysobacterales</taxon>
        <taxon>Rhodanobacteraceae</taxon>
        <taxon>Dyella</taxon>
    </lineage>
</organism>
<reference evidence="3" key="1">
    <citation type="journal article" date="2019" name="Int. J. Syst. Evol. Microbiol.">
        <title>The Global Catalogue of Microorganisms (GCM) 10K type strain sequencing project: providing services to taxonomists for standard genome sequencing and annotation.</title>
        <authorList>
            <consortium name="The Broad Institute Genomics Platform"/>
            <consortium name="The Broad Institute Genome Sequencing Center for Infectious Disease"/>
            <person name="Wu L."/>
            <person name="Ma J."/>
        </authorList>
    </citation>
    <scope>NUCLEOTIDE SEQUENCE [LARGE SCALE GENOMIC DNA]</scope>
    <source>
        <strain evidence="3">NBRC 111981</strain>
    </source>
</reference>
<dbReference type="CDD" id="cd16018">
    <property type="entry name" value="Enpp"/>
    <property type="match status" value="1"/>
</dbReference>
<feature type="signal peptide" evidence="1">
    <location>
        <begin position="1"/>
        <end position="19"/>
    </location>
</feature>
<dbReference type="InterPro" id="IPR002591">
    <property type="entry name" value="Phosphodiest/P_Trfase"/>
</dbReference>
<dbReference type="Pfam" id="PF01663">
    <property type="entry name" value="Phosphodiest"/>
    <property type="match status" value="1"/>
</dbReference>
<dbReference type="Proteomes" id="UP001156627">
    <property type="component" value="Unassembled WGS sequence"/>
</dbReference>
<proteinExistence type="predicted"/>
<dbReference type="PANTHER" id="PTHR10151">
    <property type="entry name" value="ECTONUCLEOTIDE PYROPHOSPHATASE/PHOSPHODIESTERASE"/>
    <property type="match status" value="1"/>
</dbReference>
<feature type="chain" id="PRO_5046495788" evidence="1">
    <location>
        <begin position="20"/>
        <end position="452"/>
    </location>
</feature>
<sequence length="452" mass="48742">MRKLLAFMLAFASLGAVHAQTFHNDGTAATHGPIVVLITIDGFPARALRDPKLPMPTLRKLMQEGVYAQAMQPINPAVTWPNHTTLITGVNASEHHVMANGLITFPPDGSKPQVKPWTPKDQLVHARTLYDALAEKGMSTGQVDWVAIYDAKHVQWSFAEQPDANGLIARDLIAQGLVTKEQLATFGDDSTPAWRDEIWTDAAIDILTRHTPNLLLFHLLQTDTLQHEYGALSPAAYAAYAYADTCIANLIDAARKAGLLDRITFVIASDHGFADYTHLIHPNAELVRQGLLHSVQGSYRGDVWIQPEGGEASLYIRDRSKRAALVPKLKADFEKLPGVAAAYTASDANQLGLPTPGSTDQAPDLYLAAKAGYSFTDGSKQLITDVNPARGGHGYLNSEADMQALFIAAGAHVRHGAALGVISNLRVAPTIAKLLQVSLPAATQAPLSEILQ</sequence>
<protein>
    <submittedName>
        <fullName evidence="2">Alkaline phosphatase family protein</fullName>
    </submittedName>
</protein>
<accession>A0ABQ5X7A8</accession>
<dbReference type="RefSeq" id="WP_284330940.1">
    <property type="nucleotide sequence ID" value="NZ_BSOA01000006.1"/>
</dbReference>